<accession>A0A6P7ZNG4</accession>
<organism evidence="14 15">
    <name type="scientific">Microcaecilia unicolor</name>
    <dbReference type="NCBI Taxonomy" id="1415580"/>
    <lineage>
        <taxon>Eukaryota</taxon>
        <taxon>Metazoa</taxon>
        <taxon>Chordata</taxon>
        <taxon>Craniata</taxon>
        <taxon>Vertebrata</taxon>
        <taxon>Euteleostomi</taxon>
        <taxon>Amphibia</taxon>
        <taxon>Gymnophiona</taxon>
        <taxon>Siphonopidae</taxon>
        <taxon>Microcaecilia</taxon>
    </lineage>
</organism>
<evidence type="ECO:0000256" key="6">
    <source>
        <dbReference type="ARBA" id="ARBA00023136"/>
    </source>
</evidence>
<dbReference type="PANTHER" id="PTHR25466:SF11">
    <property type="entry name" value="GALECTIN 17-RELATED"/>
    <property type="match status" value="1"/>
</dbReference>
<dbReference type="AlphaFoldDB" id="A0A6P7ZNG4"/>
<feature type="chain" id="PRO_5027606141" evidence="13">
    <location>
        <begin position="21"/>
        <end position="287"/>
    </location>
</feature>
<evidence type="ECO:0000256" key="11">
    <source>
        <dbReference type="SAM" id="MobiDB-lite"/>
    </source>
</evidence>
<dbReference type="KEGG" id="muo:115480794"/>
<keyword evidence="3 12" id="KW-0812">Transmembrane</keyword>
<dbReference type="GO" id="GO:0007166">
    <property type="term" value="P:cell surface receptor signaling pathway"/>
    <property type="evidence" value="ECO:0007669"/>
    <property type="project" value="TreeGrafter"/>
</dbReference>
<gene>
    <name evidence="15" type="primary">LOC115480794</name>
</gene>
<evidence type="ECO:0000256" key="2">
    <source>
        <dbReference type="ARBA" id="ARBA00022475"/>
    </source>
</evidence>
<dbReference type="InterPro" id="IPR013783">
    <property type="entry name" value="Ig-like_fold"/>
</dbReference>
<evidence type="ECO:0000256" key="13">
    <source>
        <dbReference type="SAM" id="SignalP"/>
    </source>
</evidence>
<comment type="subcellular location">
    <subcellularLocation>
        <location evidence="1">Cell membrane</location>
        <topology evidence="1">Single-pass type I membrane protein</topology>
    </subcellularLocation>
</comment>
<dbReference type="GO" id="GO:0009897">
    <property type="term" value="C:external side of plasma membrane"/>
    <property type="evidence" value="ECO:0007669"/>
    <property type="project" value="TreeGrafter"/>
</dbReference>
<protein>
    <submittedName>
        <fullName evidence="15">Uncharacterized protein LOC115480794</fullName>
    </submittedName>
</protein>
<keyword evidence="8" id="KW-0675">Receptor</keyword>
<keyword evidence="4 13" id="KW-0732">Signal</keyword>
<evidence type="ECO:0000313" key="14">
    <source>
        <dbReference type="Proteomes" id="UP000515156"/>
    </source>
</evidence>
<evidence type="ECO:0000313" key="15">
    <source>
        <dbReference type="RefSeq" id="XP_030075560.1"/>
    </source>
</evidence>
<keyword evidence="5 12" id="KW-1133">Transmembrane helix</keyword>
<dbReference type="GO" id="GO:0006955">
    <property type="term" value="P:immune response"/>
    <property type="evidence" value="ECO:0007669"/>
    <property type="project" value="TreeGrafter"/>
</dbReference>
<sequence>MKAMMIILLGVFLHSCLIAALEIKNLTILEERMTVYNGTRLLIPCYFETNKPFMPRELHVEWRVSKLNHSYLTILRAIDTLVEPLPQPNDYDNRAQMYLSRIPKGNCSLIINPILRNDTGRYEVRLSTISEEEEHVQQVDVFISEDKDTLTVSEHLPDRKRTETSSIAKALELIPEEMAEEDDGLDIESQDASTRESLNKDVNPELLKPIMWMYFFVKKNQTSLIILATLMLLLFFLFLLGTVVGLTFCYRYFKLKNRQKMDIEWQMPTTTPPSTASEVSPLLTDHE</sequence>
<dbReference type="GO" id="GO:0071222">
    <property type="term" value="P:cellular response to lipopolysaccharide"/>
    <property type="evidence" value="ECO:0007669"/>
    <property type="project" value="TreeGrafter"/>
</dbReference>
<name>A0A6P7ZNG4_9AMPH</name>
<evidence type="ECO:0000256" key="9">
    <source>
        <dbReference type="ARBA" id="ARBA00023180"/>
    </source>
</evidence>
<dbReference type="InterPro" id="IPR036179">
    <property type="entry name" value="Ig-like_dom_sf"/>
</dbReference>
<keyword evidence="9" id="KW-0325">Glycoprotein</keyword>
<keyword evidence="2" id="KW-1003">Cell membrane</keyword>
<evidence type="ECO:0000256" key="12">
    <source>
        <dbReference type="SAM" id="Phobius"/>
    </source>
</evidence>
<proteinExistence type="predicted"/>
<feature type="transmembrane region" description="Helical" evidence="12">
    <location>
        <begin position="224"/>
        <end position="253"/>
    </location>
</feature>
<dbReference type="GO" id="GO:0042102">
    <property type="term" value="P:positive regulation of T cell proliferation"/>
    <property type="evidence" value="ECO:0007669"/>
    <property type="project" value="TreeGrafter"/>
</dbReference>
<dbReference type="GO" id="GO:0042130">
    <property type="term" value="P:negative regulation of T cell proliferation"/>
    <property type="evidence" value="ECO:0007669"/>
    <property type="project" value="TreeGrafter"/>
</dbReference>
<keyword evidence="14" id="KW-1185">Reference proteome</keyword>
<dbReference type="PANTHER" id="PTHR25466">
    <property type="entry name" value="T-LYMPHOCYTE ACTIVATION ANTIGEN"/>
    <property type="match status" value="1"/>
</dbReference>
<dbReference type="GeneID" id="115480794"/>
<evidence type="ECO:0000256" key="7">
    <source>
        <dbReference type="ARBA" id="ARBA00023157"/>
    </source>
</evidence>
<evidence type="ECO:0000256" key="1">
    <source>
        <dbReference type="ARBA" id="ARBA00004251"/>
    </source>
</evidence>
<dbReference type="InterPro" id="IPR051713">
    <property type="entry name" value="T-cell_Activation_Regulation"/>
</dbReference>
<evidence type="ECO:0000256" key="4">
    <source>
        <dbReference type="ARBA" id="ARBA00022729"/>
    </source>
</evidence>
<feature type="region of interest" description="Disordered" evidence="11">
    <location>
        <begin position="266"/>
        <end position="287"/>
    </location>
</feature>
<dbReference type="Gene3D" id="2.60.40.10">
    <property type="entry name" value="Immunoglobulins"/>
    <property type="match status" value="1"/>
</dbReference>
<evidence type="ECO:0000256" key="3">
    <source>
        <dbReference type="ARBA" id="ARBA00022692"/>
    </source>
</evidence>
<dbReference type="Proteomes" id="UP000515156">
    <property type="component" value="Chromosome 11"/>
</dbReference>
<keyword evidence="7" id="KW-1015">Disulfide bond</keyword>
<keyword evidence="10" id="KW-0393">Immunoglobulin domain</keyword>
<dbReference type="SUPFAM" id="SSF48726">
    <property type="entry name" value="Immunoglobulin"/>
    <property type="match status" value="1"/>
</dbReference>
<keyword evidence="6 12" id="KW-0472">Membrane</keyword>
<reference evidence="15" key="2">
    <citation type="submission" date="2025-08" db="UniProtKB">
        <authorList>
            <consortium name="RefSeq"/>
        </authorList>
    </citation>
    <scope>IDENTIFICATION</scope>
</reference>
<reference evidence="14" key="1">
    <citation type="submission" date="2024-06" db="UniProtKB">
        <authorList>
            <consortium name="RefSeq"/>
        </authorList>
    </citation>
    <scope>NUCLEOTIDE SEQUENCE [LARGE SCALE GENOMIC DNA]</scope>
</reference>
<evidence type="ECO:0000256" key="5">
    <source>
        <dbReference type="ARBA" id="ARBA00022989"/>
    </source>
</evidence>
<dbReference type="InParanoid" id="A0A6P7ZNG4"/>
<dbReference type="GO" id="GO:0031295">
    <property type="term" value="P:T cell costimulation"/>
    <property type="evidence" value="ECO:0007669"/>
    <property type="project" value="TreeGrafter"/>
</dbReference>
<evidence type="ECO:0000256" key="8">
    <source>
        <dbReference type="ARBA" id="ARBA00023170"/>
    </source>
</evidence>
<dbReference type="OrthoDB" id="9909894at2759"/>
<dbReference type="RefSeq" id="XP_030075560.1">
    <property type="nucleotide sequence ID" value="XM_030219700.1"/>
</dbReference>
<feature type="signal peptide" evidence="13">
    <location>
        <begin position="1"/>
        <end position="20"/>
    </location>
</feature>
<feature type="compositionally biased region" description="Polar residues" evidence="11">
    <location>
        <begin position="267"/>
        <end position="278"/>
    </location>
</feature>
<evidence type="ECO:0000256" key="10">
    <source>
        <dbReference type="ARBA" id="ARBA00023319"/>
    </source>
</evidence>